<dbReference type="Proteomes" id="UP000001514">
    <property type="component" value="Unassembled WGS sequence"/>
</dbReference>
<keyword evidence="1" id="KW-0812">Transmembrane</keyword>
<dbReference type="AlphaFoldDB" id="D8S6P0"/>
<accession>D8S6P0</accession>
<organism evidence="3">
    <name type="scientific">Selaginella moellendorffii</name>
    <name type="common">Spikemoss</name>
    <dbReference type="NCBI Taxonomy" id="88036"/>
    <lineage>
        <taxon>Eukaryota</taxon>
        <taxon>Viridiplantae</taxon>
        <taxon>Streptophyta</taxon>
        <taxon>Embryophyta</taxon>
        <taxon>Tracheophyta</taxon>
        <taxon>Lycopodiopsida</taxon>
        <taxon>Selaginellales</taxon>
        <taxon>Selaginellaceae</taxon>
        <taxon>Selaginella</taxon>
    </lineage>
</organism>
<dbReference type="SUPFAM" id="SSF57938">
    <property type="entry name" value="DnaJ/Hsp40 cysteine-rich domain"/>
    <property type="match status" value="1"/>
</dbReference>
<feature type="transmembrane region" description="Helical" evidence="1">
    <location>
        <begin position="139"/>
        <end position="157"/>
    </location>
</feature>
<keyword evidence="1" id="KW-0472">Membrane</keyword>
<dbReference type="InterPro" id="IPR036410">
    <property type="entry name" value="HSP_DnaJ_Cys-rich_dom_sf"/>
</dbReference>
<name>D8S6P0_SELML</name>
<dbReference type="HOGENOM" id="CLU_060054_1_0_1"/>
<reference evidence="2 3" key="1">
    <citation type="journal article" date="2011" name="Science">
        <title>The Selaginella genome identifies genetic changes associated with the evolution of vascular plants.</title>
        <authorList>
            <person name="Banks J.A."/>
            <person name="Nishiyama T."/>
            <person name="Hasebe M."/>
            <person name="Bowman J.L."/>
            <person name="Gribskov M."/>
            <person name="dePamphilis C."/>
            <person name="Albert V.A."/>
            <person name="Aono N."/>
            <person name="Aoyama T."/>
            <person name="Ambrose B.A."/>
            <person name="Ashton N.W."/>
            <person name="Axtell M.J."/>
            <person name="Barker E."/>
            <person name="Barker M.S."/>
            <person name="Bennetzen J.L."/>
            <person name="Bonawitz N.D."/>
            <person name="Chapple C."/>
            <person name="Cheng C."/>
            <person name="Correa L.G."/>
            <person name="Dacre M."/>
            <person name="DeBarry J."/>
            <person name="Dreyer I."/>
            <person name="Elias M."/>
            <person name="Engstrom E.M."/>
            <person name="Estelle M."/>
            <person name="Feng L."/>
            <person name="Finet C."/>
            <person name="Floyd S.K."/>
            <person name="Frommer W.B."/>
            <person name="Fujita T."/>
            <person name="Gramzow L."/>
            <person name="Gutensohn M."/>
            <person name="Harholt J."/>
            <person name="Hattori M."/>
            <person name="Heyl A."/>
            <person name="Hirai T."/>
            <person name="Hiwatashi Y."/>
            <person name="Ishikawa M."/>
            <person name="Iwata M."/>
            <person name="Karol K.G."/>
            <person name="Koehler B."/>
            <person name="Kolukisaoglu U."/>
            <person name="Kubo M."/>
            <person name="Kurata T."/>
            <person name="Lalonde S."/>
            <person name="Li K."/>
            <person name="Li Y."/>
            <person name="Litt A."/>
            <person name="Lyons E."/>
            <person name="Manning G."/>
            <person name="Maruyama T."/>
            <person name="Michael T.P."/>
            <person name="Mikami K."/>
            <person name="Miyazaki S."/>
            <person name="Morinaga S."/>
            <person name="Murata T."/>
            <person name="Mueller-Roeber B."/>
            <person name="Nelson D.R."/>
            <person name="Obara M."/>
            <person name="Oguri Y."/>
            <person name="Olmstead R.G."/>
            <person name="Onodera N."/>
            <person name="Petersen B.L."/>
            <person name="Pils B."/>
            <person name="Prigge M."/>
            <person name="Rensing S.A."/>
            <person name="Riano-Pachon D.M."/>
            <person name="Roberts A.W."/>
            <person name="Sato Y."/>
            <person name="Scheller H.V."/>
            <person name="Schulz B."/>
            <person name="Schulz C."/>
            <person name="Shakirov E.V."/>
            <person name="Shibagaki N."/>
            <person name="Shinohara N."/>
            <person name="Shippen D.E."/>
            <person name="Soerensen I."/>
            <person name="Sotooka R."/>
            <person name="Sugimoto N."/>
            <person name="Sugita M."/>
            <person name="Sumikawa N."/>
            <person name="Tanurdzic M."/>
            <person name="Theissen G."/>
            <person name="Ulvskov P."/>
            <person name="Wakazuki S."/>
            <person name="Weng J.K."/>
            <person name="Willats W.W."/>
            <person name="Wipf D."/>
            <person name="Wolf P.G."/>
            <person name="Yang L."/>
            <person name="Zimmer A.D."/>
            <person name="Zhu Q."/>
            <person name="Mitros T."/>
            <person name="Hellsten U."/>
            <person name="Loque D."/>
            <person name="Otillar R."/>
            <person name="Salamov A."/>
            <person name="Schmutz J."/>
            <person name="Shapiro H."/>
            <person name="Lindquist E."/>
            <person name="Lucas S."/>
            <person name="Rokhsar D."/>
            <person name="Grigoriev I.V."/>
        </authorList>
    </citation>
    <scope>NUCLEOTIDE SEQUENCE [LARGE SCALE GENOMIC DNA]</scope>
</reference>
<dbReference type="EMBL" id="GL377604">
    <property type="protein sequence ID" value="EFJ19836.1"/>
    <property type="molecule type" value="Genomic_DNA"/>
</dbReference>
<evidence type="ECO:0000256" key="1">
    <source>
        <dbReference type="SAM" id="Phobius"/>
    </source>
</evidence>
<sequence>NGFCIIESRDTVVDLAKMQFEELRDNVKSRRNKIFFLMEEVRRLRIQQRLKGAELGLEEEDEENDLPEYSSLFPFLPPLTYTTLKLYYATCFALCGGVILFGGLLAPVLELRLGVGFTSYTDFIHKMHLPEQLSQVDPIVASFSGGAVGVLSSLMVVEANNIRQQDKQRCKYCHGTGYLSCALCSAAGTVARPESMERKRCPNCFGVTKVMCPTCLCTGMALATEHDRRIDPFD</sequence>
<dbReference type="PANTHER" id="PTHR15852">
    <property type="entry name" value="PLASTID TRANSCRIPTIONALLY ACTIVE PROTEIN"/>
    <property type="match status" value="1"/>
</dbReference>
<evidence type="ECO:0000313" key="2">
    <source>
        <dbReference type="EMBL" id="EFJ19836.1"/>
    </source>
</evidence>
<keyword evidence="1" id="KW-1133">Transmembrane helix</keyword>
<dbReference type="PANTHER" id="PTHR15852:SF74">
    <property type="entry name" value="PROTEIN ORANGE, CHLOROPLASTIC"/>
    <property type="match status" value="1"/>
</dbReference>
<dbReference type="OrthoDB" id="201720at2759"/>
<dbReference type="KEGG" id="smo:SELMODRAFT_56798"/>
<dbReference type="Gramene" id="EFJ19836">
    <property type="protein sequence ID" value="EFJ19836"/>
    <property type="gene ID" value="SELMODRAFT_56798"/>
</dbReference>
<protein>
    <submittedName>
        <fullName evidence="2">Uncharacterized protein</fullName>
    </submittedName>
</protein>
<dbReference type="eggNOG" id="ENOG502QVC3">
    <property type="taxonomic scope" value="Eukaryota"/>
</dbReference>
<evidence type="ECO:0000313" key="3">
    <source>
        <dbReference type="Proteomes" id="UP000001514"/>
    </source>
</evidence>
<gene>
    <name evidence="2" type="ORF">SELMODRAFT_56798</name>
</gene>
<dbReference type="InParanoid" id="D8S6P0"/>
<feature type="non-terminal residue" evidence="2">
    <location>
        <position position="234"/>
    </location>
</feature>
<dbReference type="STRING" id="88036.D8S6P0"/>
<keyword evidence="3" id="KW-1185">Reference proteome</keyword>
<feature type="non-terminal residue" evidence="2">
    <location>
        <position position="1"/>
    </location>
</feature>
<proteinExistence type="predicted"/>
<feature type="transmembrane region" description="Helical" evidence="1">
    <location>
        <begin position="86"/>
        <end position="109"/>
    </location>
</feature>